<dbReference type="Proteomes" id="UP001216638">
    <property type="component" value="Chromosome 7"/>
</dbReference>
<gene>
    <name evidence="2" type="ORF">MBRA1_003934</name>
</gene>
<dbReference type="AlphaFoldDB" id="A0AAF0DXL9"/>
<feature type="compositionally biased region" description="Acidic residues" evidence="1">
    <location>
        <begin position="358"/>
        <end position="376"/>
    </location>
</feature>
<reference evidence="2" key="1">
    <citation type="submission" date="2023-03" db="EMBL/GenBank/DDBJ databases">
        <title>Mating type loci evolution in Malassezia.</title>
        <authorList>
            <person name="Coelho M.A."/>
        </authorList>
    </citation>
    <scope>NUCLEOTIDE SEQUENCE</scope>
    <source>
        <strain evidence="2">CBS 14135</strain>
    </source>
</reference>
<feature type="compositionally biased region" description="Low complexity" evidence="1">
    <location>
        <begin position="383"/>
        <end position="396"/>
    </location>
</feature>
<name>A0AAF0DXL9_9BASI</name>
<organism evidence="2 3">
    <name type="scientific">Malassezia brasiliensis</name>
    <dbReference type="NCBI Taxonomy" id="1821822"/>
    <lineage>
        <taxon>Eukaryota</taxon>
        <taxon>Fungi</taxon>
        <taxon>Dikarya</taxon>
        <taxon>Basidiomycota</taxon>
        <taxon>Ustilaginomycotina</taxon>
        <taxon>Malasseziomycetes</taxon>
        <taxon>Malasseziales</taxon>
        <taxon>Malasseziaceae</taxon>
        <taxon>Malassezia</taxon>
    </lineage>
</organism>
<evidence type="ECO:0000256" key="1">
    <source>
        <dbReference type="SAM" id="MobiDB-lite"/>
    </source>
</evidence>
<evidence type="ECO:0000313" key="3">
    <source>
        <dbReference type="Proteomes" id="UP001216638"/>
    </source>
</evidence>
<protein>
    <submittedName>
        <fullName evidence="2">Uncharacterized protein</fullName>
    </submittedName>
</protein>
<feature type="region of interest" description="Disordered" evidence="1">
    <location>
        <begin position="340"/>
        <end position="396"/>
    </location>
</feature>
<keyword evidence="3" id="KW-1185">Reference proteome</keyword>
<dbReference type="EMBL" id="CP119957">
    <property type="protein sequence ID" value="WFC97267.1"/>
    <property type="molecule type" value="Genomic_DNA"/>
</dbReference>
<sequence>MERRGVRRYALLAARAAARAVPGAARAEPEAGAWWAHWTAPERARFFRALAVHSRLRPDCIAEDVGRPVEEVARVLRVFRRLARRTRRLEQRRGDRRSALALYPAAHQLSADWIRFEEAAADALADADDRLTCAQPLDAPAAVAAFLRGSGTEPLVAIVDRLVDVRPPLAPTPAYAAFAHTQPLPALASLDDVAQVLEAMLAQGRLVAPADLARPLEASALRSTAPMTWPEAREEAVLDADALAAWLARHSHGAAAPYLAPGMPDVLTRVLRSFVTRVLYEVITVGERAMPPASVDAQHVWAAVARLGGVQAHELNADMAEAVQEQRIWAEPPVAWMHPVPSEARGRTVPIDVALSSEGEESESEGSEGSGEEGSGEEGSGAEGSTASSVSGFGRE</sequence>
<evidence type="ECO:0000313" key="2">
    <source>
        <dbReference type="EMBL" id="WFC97267.1"/>
    </source>
</evidence>
<accession>A0AAF0DXL9</accession>
<proteinExistence type="predicted"/>